<dbReference type="SUPFAM" id="SSF55718">
    <property type="entry name" value="SCP-like"/>
    <property type="match status" value="1"/>
</dbReference>
<dbReference type="Pfam" id="PF13530">
    <property type="entry name" value="SCP2_2"/>
    <property type="match status" value="1"/>
</dbReference>
<dbReference type="EMBL" id="JBHLTC010000032">
    <property type="protein sequence ID" value="MFC0627398.1"/>
    <property type="molecule type" value="Genomic_DNA"/>
</dbReference>
<dbReference type="PANTHER" id="PTHR37817:SF1">
    <property type="entry name" value="N-ACETYLTRANSFERASE EIS"/>
    <property type="match status" value="1"/>
</dbReference>
<dbReference type="InterPro" id="IPR025559">
    <property type="entry name" value="Eis_dom"/>
</dbReference>
<reference evidence="6 7" key="1">
    <citation type="submission" date="2024-09" db="EMBL/GenBank/DDBJ databases">
        <authorList>
            <person name="Sun Q."/>
            <person name="Mori K."/>
        </authorList>
    </citation>
    <scope>NUCLEOTIDE SEQUENCE [LARGE SCALE GENOMIC DNA]</scope>
    <source>
        <strain evidence="6 7">CGMCC 1.15906</strain>
    </source>
</reference>
<dbReference type="PANTHER" id="PTHR37817">
    <property type="entry name" value="N-ACETYLTRANSFERASE EIS"/>
    <property type="match status" value="1"/>
</dbReference>
<dbReference type="Pfam" id="PF17668">
    <property type="entry name" value="Acetyltransf_17"/>
    <property type="match status" value="1"/>
</dbReference>
<evidence type="ECO:0000259" key="5">
    <source>
        <dbReference type="PROSITE" id="PS51186"/>
    </source>
</evidence>
<dbReference type="SUPFAM" id="SSF55729">
    <property type="entry name" value="Acyl-CoA N-acyltransferases (Nat)"/>
    <property type="match status" value="1"/>
</dbReference>
<dbReference type="Pfam" id="PF13527">
    <property type="entry name" value="Acetyltransf_9"/>
    <property type="match status" value="1"/>
</dbReference>
<sequence>MSIELRPFEDADATQVRDLLSLSFAETITDEDWTVELNVHEPERGLVAVDGKEVVGYACIYSLSMTVPGGPAPVAGVSMVTVKPTHRRKGILRQLMSRQLTGLYESGAEPVAALTASEPEIYGRFGYGLASEHLRLTIPRKPGQLRSVPGVEDVEVRYADVAESLDECTRIHNEVAATRVGMFQHNGGWPAYVSNELVLAGGTGGGSSAARCVLARKDGSLTGYAYFRTKRAVENNAARNTVLVDRVHATDLASYVALWRFLLDQDLMTETRFGRFALDDPFMTLLLNGRPAQPQLFDGLWIRLVDFPRALAARTYENEVDVVLGVRDEFCPWNEGSWRLTGGPGGATCERTTQAPDLLADVRDYGALYLGRPGLTRLADAGLVEELTPGALLRTSQAFRTERLPWLDTGF</sequence>
<dbReference type="NCBIfam" id="NF002367">
    <property type="entry name" value="PRK01346.1-4"/>
    <property type="match status" value="1"/>
</dbReference>
<gene>
    <name evidence="6" type="ORF">ACFFGN_25205</name>
</gene>
<evidence type="ECO:0000313" key="7">
    <source>
        <dbReference type="Proteomes" id="UP001589890"/>
    </source>
</evidence>
<feature type="active site" description="Proton acceptor; via carboxylate" evidence="4">
    <location>
        <position position="411"/>
    </location>
</feature>
<feature type="binding site" evidence="4">
    <location>
        <begin position="80"/>
        <end position="82"/>
    </location>
    <ligand>
        <name>acetyl-CoA</name>
        <dbReference type="ChEBI" id="CHEBI:57288"/>
    </ligand>
</feature>
<dbReference type="InterPro" id="IPR051554">
    <property type="entry name" value="Acetyltransferase_Eis"/>
</dbReference>
<organism evidence="6 7">
    <name type="scientific">Kribbella deserti</name>
    <dbReference type="NCBI Taxonomy" id="1926257"/>
    <lineage>
        <taxon>Bacteria</taxon>
        <taxon>Bacillati</taxon>
        <taxon>Actinomycetota</taxon>
        <taxon>Actinomycetes</taxon>
        <taxon>Propionibacteriales</taxon>
        <taxon>Kribbellaceae</taxon>
        <taxon>Kribbella</taxon>
    </lineage>
</organism>
<dbReference type="RefSeq" id="WP_380052067.1">
    <property type="nucleotide sequence ID" value="NZ_JBHLTC010000032.1"/>
</dbReference>
<keyword evidence="3 4" id="KW-0012">Acyltransferase</keyword>
<dbReference type="InterPro" id="IPR016181">
    <property type="entry name" value="Acyl_CoA_acyltransferase"/>
</dbReference>
<evidence type="ECO:0000256" key="2">
    <source>
        <dbReference type="ARBA" id="ARBA00022679"/>
    </source>
</evidence>
<dbReference type="InterPro" id="IPR041380">
    <property type="entry name" value="Acetyltransf_17"/>
</dbReference>
<proteinExistence type="inferred from homology"/>
<name>A0ABV6QRY5_9ACTN</name>
<feature type="binding site" evidence="4">
    <location>
        <begin position="88"/>
        <end position="93"/>
    </location>
    <ligand>
        <name>acetyl-CoA</name>
        <dbReference type="ChEBI" id="CHEBI:57288"/>
    </ligand>
</feature>
<evidence type="ECO:0000256" key="1">
    <source>
        <dbReference type="ARBA" id="ARBA00009213"/>
    </source>
</evidence>
<dbReference type="InterPro" id="IPR022902">
    <property type="entry name" value="NAcTrfase_Eis"/>
</dbReference>
<protein>
    <submittedName>
        <fullName evidence="6">GNAT family N-acetyltransferase</fullName>
    </submittedName>
</protein>
<feature type="domain" description="N-acetyltransferase" evidence="5">
    <location>
        <begin position="3"/>
        <end position="163"/>
    </location>
</feature>
<comment type="similarity">
    <text evidence="1 4">Belongs to the acetyltransferase Eis family.</text>
</comment>
<accession>A0ABV6QRY5</accession>
<comment type="caution">
    <text evidence="6">The sequence shown here is derived from an EMBL/GenBank/DDBJ whole genome shotgun (WGS) entry which is preliminary data.</text>
</comment>
<dbReference type="HAMAP" id="MF_01812">
    <property type="entry name" value="Eis"/>
    <property type="match status" value="1"/>
</dbReference>
<evidence type="ECO:0000256" key="4">
    <source>
        <dbReference type="HAMAP-Rule" id="MF_01812"/>
    </source>
</evidence>
<dbReference type="Gene3D" id="3.40.630.30">
    <property type="match status" value="2"/>
</dbReference>
<dbReference type="PROSITE" id="PS51186">
    <property type="entry name" value="GNAT"/>
    <property type="match status" value="1"/>
</dbReference>
<feature type="binding site" evidence="4">
    <location>
        <begin position="117"/>
        <end position="118"/>
    </location>
    <ligand>
        <name>acetyl-CoA</name>
        <dbReference type="ChEBI" id="CHEBI:57288"/>
    </ligand>
</feature>
<evidence type="ECO:0000313" key="6">
    <source>
        <dbReference type="EMBL" id="MFC0627398.1"/>
    </source>
</evidence>
<dbReference type="CDD" id="cd04301">
    <property type="entry name" value="NAT_SF"/>
    <property type="match status" value="1"/>
</dbReference>
<feature type="active site" description="Proton donor" evidence="4">
    <location>
        <position position="122"/>
    </location>
</feature>
<comment type="subunit">
    <text evidence="4">Homohexamer; trimer of dimers.</text>
</comment>
<dbReference type="InterPro" id="IPR000182">
    <property type="entry name" value="GNAT_dom"/>
</dbReference>
<dbReference type="Proteomes" id="UP001589890">
    <property type="component" value="Unassembled WGS sequence"/>
</dbReference>
<dbReference type="Gene3D" id="3.30.1050.10">
    <property type="entry name" value="SCP2 sterol-binding domain"/>
    <property type="match status" value="1"/>
</dbReference>
<evidence type="ECO:0000256" key="3">
    <source>
        <dbReference type="ARBA" id="ARBA00023315"/>
    </source>
</evidence>
<keyword evidence="2 4" id="KW-0808">Transferase</keyword>
<keyword evidence="7" id="KW-1185">Reference proteome</keyword>
<dbReference type="InterPro" id="IPR036527">
    <property type="entry name" value="SCP2_sterol-bd_dom_sf"/>
</dbReference>